<evidence type="ECO:0000313" key="2">
    <source>
        <dbReference type="EMBL" id="SUZ57098.1"/>
    </source>
</evidence>
<dbReference type="EMBL" id="UINC01000542">
    <property type="protein sequence ID" value="SUZ57098.1"/>
    <property type="molecule type" value="Genomic_DNA"/>
</dbReference>
<feature type="domain" description="Methyltransferase" evidence="1">
    <location>
        <begin position="36"/>
        <end position="95"/>
    </location>
</feature>
<accession>A0A381NTB8</accession>
<evidence type="ECO:0000259" key="1">
    <source>
        <dbReference type="Pfam" id="PF13649"/>
    </source>
</evidence>
<dbReference type="SUPFAM" id="SSF53335">
    <property type="entry name" value="S-adenosyl-L-methionine-dependent methyltransferases"/>
    <property type="match status" value="1"/>
</dbReference>
<protein>
    <recommendedName>
        <fullName evidence="1">Methyltransferase domain-containing protein</fullName>
    </recommendedName>
</protein>
<dbReference type="InterPro" id="IPR041698">
    <property type="entry name" value="Methyltransf_25"/>
</dbReference>
<reference evidence="2" key="1">
    <citation type="submission" date="2018-05" db="EMBL/GenBank/DDBJ databases">
        <authorList>
            <person name="Lanie J.A."/>
            <person name="Ng W.-L."/>
            <person name="Kazmierczak K.M."/>
            <person name="Andrzejewski T.M."/>
            <person name="Davidsen T.M."/>
            <person name="Wayne K.J."/>
            <person name="Tettelin H."/>
            <person name="Glass J.I."/>
            <person name="Rusch D."/>
            <person name="Podicherti R."/>
            <person name="Tsui H.-C.T."/>
            <person name="Winkler M.E."/>
        </authorList>
    </citation>
    <scope>NUCLEOTIDE SEQUENCE</scope>
</reference>
<dbReference type="Gene3D" id="3.40.50.150">
    <property type="entry name" value="Vaccinia Virus protein VP39"/>
    <property type="match status" value="1"/>
</dbReference>
<gene>
    <name evidence="2" type="ORF">METZ01_LOCUS9952</name>
</gene>
<dbReference type="InterPro" id="IPR029063">
    <property type="entry name" value="SAM-dependent_MTases_sf"/>
</dbReference>
<name>A0A381NTB8_9ZZZZ</name>
<proteinExistence type="predicted"/>
<sequence>MINYEKEYQNSRNVCGEPFPEIVEFFENYDDECATVVHLGCGQGRDALFIARKGHSVLGVDTAQTGIEQMLEEAESEKLAVDGVIADITNYEAPDL</sequence>
<organism evidence="2">
    <name type="scientific">marine metagenome</name>
    <dbReference type="NCBI Taxonomy" id="408172"/>
    <lineage>
        <taxon>unclassified sequences</taxon>
        <taxon>metagenomes</taxon>
        <taxon>ecological metagenomes</taxon>
    </lineage>
</organism>
<dbReference type="Pfam" id="PF13649">
    <property type="entry name" value="Methyltransf_25"/>
    <property type="match status" value="1"/>
</dbReference>
<dbReference type="AlphaFoldDB" id="A0A381NTB8"/>